<name>A0ABN5H4I2_9FIRM</name>
<organism evidence="2 3">
    <name type="scientific">Sulfobacillus thermotolerans</name>
    <dbReference type="NCBI Taxonomy" id="338644"/>
    <lineage>
        <taxon>Bacteria</taxon>
        <taxon>Bacillati</taxon>
        <taxon>Bacillota</taxon>
        <taxon>Clostridia</taxon>
        <taxon>Eubacteriales</taxon>
        <taxon>Clostridiales Family XVII. Incertae Sedis</taxon>
        <taxon>Sulfobacillus</taxon>
    </lineage>
</organism>
<feature type="transmembrane region" description="Helical" evidence="1">
    <location>
        <begin position="42"/>
        <end position="64"/>
    </location>
</feature>
<evidence type="ECO:0008006" key="4">
    <source>
        <dbReference type="Google" id="ProtNLM"/>
    </source>
</evidence>
<protein>
    <recommendedName>
        <fullName evidence="4">Cell division protein FtsL</fullName>
    </recommendedName>
</protein>
<keyword evidence="1" id="KW-0472">Membrane</keyword>
<evidence type="ECO:0000313" key="3">
    <source>
        <dbReference type="Proteomes" id="UP000325292"/>
    </source>
</evidence>
<accession>A0ABN5H4I2</accession>
<keyword evidence="3" id="KW-1185">Reference proteome</keyword>
<dbReference type="Proteomes" id="UP000325292">
    <property type="component" value="Chromosome"/>
</dbReference>
<proteinExistence type="predicted"/>
<evidence type="ECO:0000256" key="1">
    <source>
        <dbReference type="SAM" id="Phobius"/>
    </source>
</evidence>
<reference evidence="2 3" key="1">
    <citation type="journal article" date="2019" name="Sci. Rep.">
        <title>Sulfobacillus thermotolerans: new insights into resistance and metabolic capacities of acidophilic chemolithotrophs.</title>
        <authorList>
            <person name="Panyushkina A.E."/>
            <person name="Babenko V.V."/>
            <person name="Nikitina A.S."/>
            <person name="Selezneva O.V."/>
            <person name="Tsaplina I.A."/>
            <person name="Letarova M.A."/>
            <person name="Kostryukova E.S."/>
            <person name="Letarov A.V."/>
        </authorList>
    </citation>
    <scope>NUCLEOTIDE SEQUENCE [LARGE SCALE GENOMIC DNA]</scope>
    <source>
        <strain evidence="2 3">Kr1</strain>
    </source>
</reference>
<gene>
    <name evidence="2" type="ORF">BXT84_10895</name>
</gene>
<keyword evidence="1" id="KW-1133">Transmembrane helix</keyword>
<dbReference type="EMBL" id="CP019454">
    <property type="protein sequence ID" value="AUW94383.1"/>
    <property type="molecule type" value="Genomic_DNA"/>
</dbReference>
<evidence type="ECO:0000313" key="2">
    <source>
        <dbReference type="EMBL" id="AUW94383.1"/>
    </source>
</evidence>
<sequence>MIDRDPWNQYNEGNLARQWEKKLRPRKQPKPKVQRKPWVRTVLWISALWGAGMIASILAIHVMVMGYQVDRLESQYTQLHRQQQVLSLTVTDLTSPRALAADASRLHLTMVVPKTQTPAPKRSVGHQVPRYATWPQLVSQWIIHLREAVTRA</sequence>
<keyword evidence="1" id="KW-0812">Transmembrane</keyword>